<name>A0AAW2KU16_SESRA</name>
<proteinExistence type="predicted"/>
<evidence type="ECO:0000313" key="2">
    <source>
        <dbReference type="EMBL" id="KAL0309741.1"/>
    </source>
</evidence>
<dbReference type="EMBL" id="JACGWJ010000027">
    <property type="protein sequence ID" value="KAL0309741.1"/>
    <property type="molecule type" value="Genomic_DNA"/>
</dbReference>
<comment type="caution">
    <text evidence="2">The sequence shown here is derived from an EMBL/GenBank/DDBJ whole genome shotgun (WGS) entry which is preliminary data.</text>
</comment>
<reference evidence="2" key="1">
    <citation type="submission" date="2020-06" db="EMBL/GenBank/DDBJ databases">
        <authorList>
            <person name="Li T."/>
            <person name="Hu X."/>
            <person name="Zhang T."/>
            <person name="Song X."/>
            <person name="Zhang H."/>
            <person name="Dai N."/>
            <person name="Sheng W."/>
            <person name="Hou X."/>
            <person name="Wei L."/>
        </authorList>
    </citation>
    <scope>NUCLEOTIDE SEQUENCE</scope>
    <source>
        <strain evidence="2">G02</strain>
        <tissue evidence="2">Leaf</tissue>
    </source>
</reference>
<feature type="signal peptide" evidence="1">
    <location>
        <begin position="1"/>
        <end position="22"/>
    </location>
</feature>
<reference evidence="2" key="2">
    <citation type="journal article" date="2024" name="Plant">
        <title>Genomic evolution and insights into agronomic trait innovations of Sesamum species.</title>
        <authorList>
            <person name="Miao H."/>
            <person name="Wang L."/>
            <person name="Qu L."/>
            <person name="Liu H."/>
            <person name="Sun Y."/>
            <person name="Le M."/>
            <person name="Wang Q."/>
            <person name="Wei S."/>
            <person name="Zheng Y."/>
            <person name="Lin W."/>
            <person name="Duan Y."/>
            <person name="Cao H."/>
            <person name="Xiong S."/>
            <person name="Wang X."/>
            <person name="Wei L."/>
            <person name="Li C."/>
            <person name="Ma Q."/>
            <person name="Ju M."/>
            <person name="Zhao R."/>
            <person name="Li G."/>
            <person name="Mu C."/>
            <person name="Tian Q."/>
            <person name="Mei H."/>
            <person name="Zhang T."/>
            <person name="Gao T."/>
            <person name="Zhang H."/>
        </authorList>
    </citation>
    <scope>NUCLEOTIDE SEQUENCE</scope>
    <source>
        <strain evidence="2">G02</strain>
    </source>
</reference>
<keyword evidence="1" id="KW-0732">Signal</keyword>
<evidence type="ECO:0000256" key="1">
    <source>
        <dbReference type="SAM" id="SignalP"/>
    </source>
</evidence>
<feature type="non-terminal residue" evidence="2">
    <location>
        <position position="1"/>
    </location>
</feature>
<accession>A0AAW2KU16</accession>
<sequence length="184" mass="19877">SFSPFAIFSYALLLNFISVARVAPESSSIIHPVDNMTSQGGHFPSQWTPAPRLSGYSPSILNGELPHYQPMAPGPSRDPFLHQPAAGNLHMLQNNYLHHPSSSNISGQTIPGVDGGFYDQAIGTGRGPYKRKSPGIPPICDRGSTSRYYDVGSSSDIHCLQTRAGEAEYRILSYALGASSKLWS</sequence>
<dbReference type="AlphaFoldDB" id="A0AAW2KU16"/>
<organism evidence="2">
    <name type="scientific">Sesamum radiatum</name>
    <name type="common">Black benniseed</name>
    <dbReference type="NCBI Taxonomy" id="300843"/>
    <lineage>
        <taxon>Eukaryota</taxon>
        <taxon>Viridiplantae</taxon>
        <taxon>Streptophyta</taxon>
        <taxon>Embryophyta</taxon>
        <taxon>Tracheophyta</taxon>
        <taxon>Spermatophyta</taxon>
        <taxon>Magnoliopsida</taxon>
        <taxon>eudicotyledons</taxon>
        <taxon>Gunneridae</taxon>
        <taxon>Pentapetalae</taxon>
        <taxon>asterids</taxon>
        <taxon>lamiids</taxon>
        <taxon>Lamiales</taxon>
        <taxon>Pedaliaceae</taxon>
        <taxon>Sesamum</taxon>
    </lineage>
</organism>
<feature type="chain" id="PRO_5043755306" evidence="1">
    <location>
        <begin position="23"/>
        <end position="184"/>
    </location>
</feature>
<gene>
    <name evidence="2" type="ORF">Sradi_5916400</name>
</gene>
<protein>
    <submittedName>
        <fullName evidence="2">Uncharacterized protein</fullName>
    </submittedName>
</protein>